<proteinExistence type="predicted"/>
<comment type="caution">
    <text evidence="1">The sequence shown here is derived from an EMBL/GenBank/DDBJ whole genome shotgun (WGS) entry which is preliminary data.</text>
</comment>
<gene>
    <name evidence="1" type="ORF">SAY86_018411</name>
</gene>
<organism evidence="1 2">
    <name type="scientific">Trapa natans</name>
    <name type="common">Water chestnut</name>
    <dbReference type="NCBI Taxonomy" id="22666"/>
    <lineage>
        <taxon>Eukaryota</taxon>
        <taxon>Viridiplantae</taxon>
        <taxon>Streptophyta</taxon>
        <taxon>Embryophyta</taxon>
        <taxon>Tracheophyta</taxon>
        <taxon>Spermatophyta</taxon>
        <taxon>Magnoliopsida</taxon>
        <taxon>eudicotyledons</taxon>
        <taxon>Gunneridae</taxon>
        <taxon>Pentapetalae</taxon>
        <taxon>rosids</taxon>
        <taxon>malvids</taxon>
        <taxon>Myrtales</taxon>
        <taxon>Lythraceae</taxon>
        <taxon>Trapa</taxon>
    </lineage>
</organism>
<protein>
    <submittedName>
        <fullName evidence="1">Uncharacterized protein</fullName>
    </submittedName>
</protein>
<dbReference type="EMBL" id="JAXQNO010000014">
    <property type="protein sequence ID" value="KAK4784043.1"/>
    <property type="molecule type" value="Genomic_DNA"/>
</dbReference>
<name>A0AAN7LJ07_TRANT</name>
<dbReference type="AlphaFoldDB" id="A0AAN7LJ07"/>
<dbReference type="Proteomes" id="UP001346149">
    <property type="component" value="Unassembled WGS sequence"/>
</dbReference>
<evidence type="ECO:0000313" key="2">
    <source>
        <dbReference type="Proteomes" id="UP001346149"/>
    </source>
</evidence>
<keyword evidence="2" id="KW-1185">Reference proteome</keyword>
<evidence type="ECO:0000313" key="1">
    <source>
        <dbReference type="EMBL" id="KAK4784043.1"/>
    </source>
</evidence>
<sequence length="120" mass="14149">MLFFHIMDHPVSSLDNNEEDVKIITFTFETLFQTACAFEELVEVRSAVQDPIKRIEVAELKRSRGKDTQILGIEGFLETTLWWRKELGMNSYTLRVPLQWWHRKHDLWKILLSAASLSTR</sequence>
<accession>A0AAN7LJ07</accession>
<reference evidence="1 2" key="1">
    <citation type="journal article" date="2023" name="Hortic Res">
        <title>Pangenome of water caltrop reveals structural variations and asymmetric subgenome divergence after allopolyploidization.</title>
        <authorList>
            <person name="Zhang X."/>
            <person name="Chen Y."/>
            <person name="Wang L."/>
            <person name="Yuan Y."/>
            <person name="Fang M."/>
            <person name="Shi L."/>
            <person name="Lu R."/>
            <person name="Comes H.P."/>
            <person name="Ma Y."/>
            <person name="Chen Y."/>
            <person name="Huang G."/>
            <person name="Zhou Y."/>
            <person name="Zheng Z."/>
            <person name="Qiu Y."/>
        </authorList>
    </citation>
    <scope>NUCLEOTIDE SEQUENCE [LARGE SCALE GENOMIC DNA]</scope>
    <source>
        <strain evidence="1">F231</strain>
    </source>
</reference>